<dbReference type="Pfam" id="PF00089">
    <property type="entry name" value="Trypsin"/>
    <property type="match status" value="1"/>
</dbReference>
<evidence type="ECO:0000256" key="1">
    <source>
        <dbReference type="ARBA" id="ARBA00023157"/>
    </source>
</evidence>
<keyword evidence="4" id="KW-1185">Reference proteome</keyword>
<comment type="caution">
    <text evidence="3">The sequence shown here is derived from an EMBL/GenBank/DDBJ whole genome shotgun (WGS) entry which is preliminary data.</text>
</comment>
<organism evidence="3 4">
    <name type="scientific">Pogonophryne albipinna</name>
    <dbReference type="NCBI Taxonomy" id="1090488"/>
    <lineage>
        <taxon>Eukaryota</taxon>
        <taxon>Metazoa</taxon>
        <taxon>Chordata</taxon>
        <taxon>Craniata</taxon>
        <taxon>Vertebrata</taxon>
        <taxon>Euteleostomi</taxon>
        <taxon>Actinopterygii</taxon>
        <taxon>Neopterygii</taxon>
        <taxon>Teleostei</taxon>
        <taxon>Neoteleostei</taxon>
        <taxon>Acanthomorphata</taxon>
        <taxon>Eupercaria</taxon>
        <taxon>Perciformes</taxon>
        <taxon>Notothenioidei</taxon>
        <taxon>Pogonophryne</taxon>
    </lineage>
</organism>
<protein>
    <recommendedName>
        <fullName evidence="2">Peptidase S1 domain-containing protein</fullName>
    </recommendedName>
</protein>
<dbReference type="PANTHER" id="PTHR24271:SF47">
    <property type="entry name" value="KALLIKREIN-1"/>
    <property type="match status" value="1"/>
</dbReference>
<evidence type="ECO:0000313" key="3">
    <source>
        <dbReference type="EMBL" id="KAJ4922792.1"/>
    </source>
</evidence>
<dbReference type="GO" id="GO:0004252">
    <property type="term" value="F:serine-type endopeptidase activity"/>
    <property type="evidence" value="ECO:0007669"/>
    <property type="project" value="InterPro"/>
</dbReference>
<dbReference type="PROSITE" id="PS50240">
    <property type="entry name" value="TRYPSIN_DOM"/>
    <property type="match status" value="1"/>
</dbReference>
<dbReference type="AlphaFoldDB" id="A0AAD6ADF2"/>
<sequence>MQVILGDHNLRVFEGTEQLMKSNTIIRHPSYDYRTLDFDIMLIKLYHPVEVTEAVAPIPLPTRCPYGGLSCSVSGWGNTNLGGEGRGLV</sequence>
<dbReference type="InterPro" id="IPR001254">
    <property type="entry name" value="Trypsin_dom"/>
</dbReference>
<dbReference type="InterPro" id="IPR043504">
    <property type="entry name" value="Peptidase_S1_PA_chymotrypsin"/>
</dbReference>
<reference evidence="3" key="1">
    <citation type="submission" date="2022-11" db="EMBL/GenBank/DDBJ databases">
        <title>Chromosome-level genome of Pogonophryne albipinna.</title>
        <authorList>
            <person name="Jo E."/>
        </authorList>
    </citation>
    <scope>NUCLEOTIDE SEQUENCE</scope>
    <source>
        <strain evidence="3">SGF0006</strain>
        <tissue evidence="3">Muscle</tissue>
    </source>
</reference>
<accession>A0AAD6ADF2</accession>
<dbReference type="GO" id="GO:0030141">
    <property type="term" value="C:secretory granule"/>
    <property type="evidence" value="ECO:0007669"/>
    <property type="project" value="TreeGrafter"/>
</dbReference>
<dbReference type="EMBL" id="JAPTMU010000058">
    <property type="protein sequence ID" value="KAJ4922792.1"/>
    <property type="molecule type" value="Genomic_DNA"/>
</dbReference>
<dbReference type="GO" id="GO:0006508">
    <property type="term" value="P:proteolysis"/>
    <property type="evidence" value="ECO:0007669"/>
    <property type="project" value="InterPro"/>
</dbReference>
<gene>
    <name evidence="3" type="ORF">JOQ06_022779</name>
</gene>
<dbReference type="SUPFAM" id="SSF50494">
    <property type="entry name" value="Trypsin-like serine proteases"/>
    <property type="match status" value="1"/>
</dbReference>
<dbReference type="Proteomes" id="UP001219934">
    <property type="component" value="Unassembled WGS sequence"/>
</dbReference>
<dbReference type="PANTHER" id="PTHR24271">
    <property type="entry name" value="KALLIKREIN-RELATED"/>
    <property type="match status" value="1"/>
</dbReference>
<dbReference type="InterPro" id="IPR009003">
    <property type="entry name" value="Peptidase_S1_PA"/>
</dbReference>
<keyword evidence="1" id="KW-1015">Disulfide bond</keyword>
<evidence type="ECO:0000313" key="4">
    <source>
        <dbReference type="Proteomes" id="UP001219934"/>
    </source>
</evidence>
<dbReference type="FunFam" id="2.40.10.10:FF:000166">
    <property type="entry name" value="Trypsin"/>
    <property type="match status" value="1"/>
</dbReference>
<feature type="domain" description="Peptidase S1" evidence="2">
    <location>
        <begin position="1"/>
        <end position="89"/>
    </location>
</feature>
<name>A0AAD6ADF2_9TELE</name>
<evidence type="ECO:0000259" key="2">
    <source>
        <dbReference type="PROSITE" id="PS50240"/>
    </source>
</evidence>
<dbReference type="Gene3D" id="2.40.10.10">
    <property type="entry name" value="Trypsin-like serine proteases"/>
    <property type="match status" value="1"/>
</dbReference>
<proteinExistence type="predicted"/>